<dbReference type="Proteomes" id="UP000215127">
    <property type="component" value="Chromosome 7"/>
</dbReference>
<evidence type="ECO:0000313" key="2">
    <source>
        <dbReference type="Proteomes" id="UP000215127"/>
    </source>
</evidence>
<organism evidence="1 2">
    <name type="scientific">Zymoseptoria tritici (strain ST99CH_3D7)</name>
    <dbReference type="NCBI Taxonomy" id="1276538"/>
    <lineage>
        <taxon>Eukaryota</taxon>
        <taxon>Fungi</taxon>
        <taxon>Dikarya</taxon>
        <taxon>Ascomycota</taxon>
        <taxon>Pezizomycotina</taxon>
        <taxon>Dothideomycetes</taxon>
        <taxon>Dothideomycetidae</taxon>
        <taxon>Mycosphaerellales</taxon>
        <taxon>Mycosphaerellaceae</taxon>
        <taxon>Zymoseptoria</taxon>
    </lineage>
</organism>
<evidence type="ECO:0000313" key="1">
    <source>
        <dbReference type="EMBL" id="SMQ52692.1"/>
    </source>
</evidence>
<reference evidence="1 2" key="1">
    <citation type="submission" date="2016-06" db="EMBL/GenBank/DDBJ databases">
        <authorList>
            <person name="Kjaerup R.B."/>
            <person name="Dalgaard T.S."/>
            <person name="Juul-Madsen H.R."/>
        </authorList>
    </citation>
    <scope>NUCLEOTIDE SEQUENCE [LARGE SCALE GENOMIC DNA]</scope>
</reference>
<keyword evidence="2" id="KW-1185">Reference proteome</keyword>
<sequence>MQEKCRSWCRTFNLISSSPYNQLIELLPFASLVCCVFVGVGVEVEVSPKLGLLVLTSLVASSLVTSRSPQLRLACLNSI</sequence>
<dbReference type="EMBL" id="LT853698">
    <property type="protein sequence ID" value="SMQ52692.1"/>
    <property type="molecule type" value="Genomic_DNA"/>
</dbReference>
<proteinExistence type="predicted"/>
<name>A0A1X7RZ34_ZYMT9</name>
<gene>
    <name evidence="1" type="ORF">ZT3D7_G7845</name>
</gene>
<protein>
    <submittedName>
        <fullName evidence="1">Uncharacterized protein</fullName>
    </submittedName>
</protein>
<dbReference type="AlphaFoldDB" id="A0A1X7RZ34"/>
<accession>A0A1X7RZ34</accession>